<dbReference type="RefSeq" id="WP_254174834.1">
    <property type="nucleotide sequence ID" value="NZ_LR882967.1"/>
</dbReference>
<protein>
    <submittedName>
        <fullName evidence="1">Iron-regulated protein FrpA</fullName>
    </submittedName>
</protein>
<dbReference type="GO" id="GO:0005509">
    <property type="term" value="F:calcium ion binding"/>
    <property type="evidence" value="ECO:0007669"/>
    <property type="project" value="InterPro"/>
</dbReference>
<dbReference type="InterPro" id="IPR001343">
    <property type="entry name" value="Hemolysn_Ca-bd"/>
</dbReference>
<proteinExistence type="predicted"/>
<evidence type="ECO:0000313" key="2">
    <source>
        <dbReference type="Proteomes" id="UP001153719"/>
    </source>
</evidence>
<name>A0A9W4G9J8_9CYAN</name>
<evidence type="ECO:0000313" key="1">
    <source>
        <dbReference type="EMBL" id="CAD5981755.1"/>
    </source>
</evidence>
<organism evidence="1 2">
    <name type="scientific">Planktothrix pseudagardhii</name>
    <dbReference type="NCBI Taxonomy" id="132604"/>
    <lineage>
        <taxon>Bacteria</taxon>
        <taxon>Bacillati</taxon>
        <taxon>Cyanobacteriota</taxon>
        <taxon>Cyanophyceae</taxon>
        <taxon>Oscillatoriophycideae</taxon>
        <taxon>Oscillatoriales</taxon>
        <taxon>Microcoleaceae</taxon>
        <taxon>Planktothrix</taxon>
    </lineage>
</organism>
<dbReference type="PRINTS" id="PR00313">
    <property type="entry name" value="CABNDNGRPT"/>
</dbReference>
<dbReference type="SUPFAM" id="SSF51120">
    <property type="entry name" value="beta-Roll"/>
    <property type="match status" value="1"/>
</dbReference>
<keyword evidence="2" id="KW-1185">Reference proteome</keyword>
<reference evidence="1" key="1">
    <citation type="submission" date="2020-09" db="EMBL/GenBank/DDBJ databases">
        <authorList>
            <person name="Blom J."/>
        </authorList>
    </citation>
    <scope>NUCLEOTIDE SEQUENCE</scope>
    <source>
        <strain evidence="1">No.713</strain>
    </source>
</reference>
<dbReference type="AlphaFoldDB" id="A0A9W4G9J8"/>
<dbReference type="KEGG" id="ppsu:NO713_04875"/>
<gene>
    <name evidence="1" type="primary">frpA</name>
    <name evidence="1" type="ORF">NO713_04875</name>
</gene>
<dbReference type="EMBL" id="LR882967">
    <property type="protein sequence ID" value="CAD5981755.1"/>
    <property type="molecule type" value="Genomic_DNA"/>
</dbReference>
<dbReference type="Proteomes" id="UP001153719">
    <property type="component" value="Chromosome"/>
</dbReference>
<dbReference type="Pfam" id="PF00353">
    <property type="entry name" value="HemolysinCabind"/>
    <property type="match status" value="1"/>
</dbReference>
<sequence length="178" mass="19050">MAVYYGNDSSNYLTGSSYDDQIYAYGGNDTVIGNGGNDYLEGGLGNDSVIGGSGNDTIDAFWATPYNGERDILNGGPGYDKFVIGDSYSGKGYLGNSWAVIQDFNWREDYIKVQGSLNQYSLLPGNVNGYGYSPSDMAIVSSSNSSEVYAIVINGNLNDPSNGNLKNLQLSTRDFISA</sequence>
<dbReference type="InterPro" id="IPR011049">
    <property type="entry name" value="Serralysin-like_metalloprot_C"/>
</dbReference>
<dbReference type="Gene3D" id="2.150.10.10">
    <property type="entry name" value="Serralysin-like metalloprotease, C-terminal"/>
    <property type="match status" value="1"/>
</dbReference>
<accession>A0A9W4G9J8</accession>